<sequence length="358" mass="40110">MMSGFTGCLALFGVILTLVTPVIQDEVDDRGDPSVRILYLDPWPKESSVPSNMTSEGGVCPPYMCENGGTCVEVEGQYRCLCAPGFIGHKCQVVLCELVCDNHWMRLQVPKDVLTDLSVNVSNLHTSNEKCTAEESLLYVSITLTHQNHTQCGTEVKVNGTHLIYSNELKTGFTTQQPEILGNSISRSADVQISFFCVYHYDRIVSLPYPLLTSASLVTFVVKEGKFNVSMTLHPSEDFLDSYDRPPIIPLTGRLYVQLQILGLDLQDFFILRLDECWATPGPNYADEIRHLIISSGTANDSTVAMLESGNQLLSRFSLQMFHFVKFPEFYLHCRVWLHQPNASHCCNPPKTSSYRHA</sequence>
<dbReference type="Pfam" id="PF00008">
    <property type="entry name" value="EGF"/>
    <property type="match status" value="1"/>
</dbReference>
<dbReference type="InterPro" id="IPR055356">
    <property type="entry name" value="ZP-N"/>
</dbReference>
<feature type="signal peptide" evidence="4">
    <location>
        <begin position="1"/>
        <end position="24"/>
    </location>
</feature>
<dbReference type="InterPro" id="IPR000742">
    <property type="entry name" value="EGF"/>
</dbReference>
<feature type="disulfide bond" evidence="3">
    <location>
        <begin position="82"/>
        <end position="91"/>
    </location>
</feature>
<feature type="non-terminal residue" evidence="7">
    <location>
        <position position="358"/>
    </location>
</feature>
<dbReference type="PANTHER" id="PTHR14002:SF53">
    <property type="entry name" value="UROMODULIN"/>
    <property type="match status" value="1"/>
</dbReference>
<dbReference type="Proteomes" id="UP001162483">
    <property type="component" value="Unassembled WGS sequence"/>
</dbReference>
<dbReference type="Gene3D" id="2.10.25.10">
    <property type="entry name" value="Laminin"/>
    <property type="match status" value="1"/>
</dbReference>
<evidence type="ECO:0000313" key="8">
    <source>
        <dbReference type="Proteomes" id="UP001162483"/>
    </source>
</evidence>
<dbReference type="Gene3D" id="2.60.40.4100">
    <property type="entry name" value="Zona pellucida, ZP-C domain"/>
    <property type="match status" value="1"/>
</dbReference>
<proteinExistence type="predicted"/>
<comment type="caution">
    <text evidence="7">The sequence shown here is derived from an EMBL/GenBank/DDBJ whole genome shotgun (WGS) entry which is preliminary data.</text>
</comment>
<comment type="caution">
    <text evidence="3">Lacks conserved residue(s) required for the propagation of feature annotation.</text>
</comment>
<dbReference type="InterPro" id="IPR001881">
    <property type="entry name" value="EGF-like_Ca-bd_dom"/>
</dbReference>
<evidence type="ECO:0008006" key="9">
    <source>
        <dbReference type="Google" id="ProtNLM"/>
    </source>
</evidence>
<keyword evidence="3" id="KW-0245">EGF-like domain</keyword>
<dbReference type="Pfam" id="PF00100">
    <property type="entry name" value="Zona_pellucida"/>
    <property type="match status" value="1"/>
</dbReference>
<dbReference type="CDD" id="cd00054">
    <property type="entry name" value="EGF_CA"/>
    <property type="match status" value="1"/>
</dbReference>
<dbReference type="PROSITE" id="PS50026">
    <property type="entry name" value="EGF_3"/>
    <property type="match status" value="1"/>
</dbReference>
<dbReference type="Gene3D" id="2.60.40.3210">
    <property type="entry name" value="Zona pellucida, ZP-N domain"/>
    <property type="match status" value="1"/>
</dbReference>
<feature type="domain" description="EGF-like" evidence="5">
    <location>
        <begin position="56"/>
        <end position="92"/>
    </location>
</feature>
<dbReference type="EMBL" id="CATNWA010020083">
    <property type="protein sequence ID" value="CAI9616559.1"/>
    <property type="molecule type" value="Genomic_DNA"/>
</dbReference>
<dbReference type="PROSITE" id="PS51034">
    <property type="entry name" value="ZP_2"/>
    <property type="match status" value="1"/>
</dbReference>
<dbReference type="Pfam" id="PF23344">
    <property type="entry name" value="ZP-N"/>
    <property type="match status" value="1"/>
</dbReference>
<reference evidence="7" key="1">
    <citation type="submission" date="2023-05" db="EMBL/GenBank/DDBJ databases">
        <authorList>
            <person name="Stuckert A."/>
        </authorList>
    </citation>
    <scope>NUCLEOTIDE SEQUENCE</scope>
</reference>
<keyword evidence="1 4" id="KW-0732">Signal</keyword>
<evidence type="ECO:0000256" key="4">
    <source>
        <dbReference type="SAM" id="SignalP"/>
    </source>
</evidence>
<evidence type="ECO:0000259" key="6">
    <source>
        <dbReference type="PROSITE" id="PS51034"/>
    </source>
</evidence>
<keyword evidence="2 3" id="KW-1015">Disulfide bond</keyword>
<organism evidence="7 8">
    <name type="scientific">Staurois parvus</name>
    <dbReference type="NCBI Taxonomy" id="386267"/>
    <lineage>
        <taxon>Eukaryota</taxon>
        <taxon>Metazoa</taxon>
        <taxon>Chordata</taxon>
        <taxon>Craniata</taxon>
        <taxon>Vertebrata</taxon>
        <taxon>Euteleostomi</taxon>
        <taxon>Amphibia</taxon>
        <taxon>Batrachia</taxon>
        <taxon>Anura</taxon>
        <taxon>Neobatrachia</taxon>
        <taxon>Ranoidea</taxon>
        <taxon>Ranidae</taxon>
        <taxon>Staurois</taxon>
    </lineage>
</organism>
<protein>
    <recommendedName>
        <fullName evidence="9">Uromodulin</fullName>
    </recommendedName>
</protein>
<gene>
    <name evidence="7" type="ORF">SPARVUS_LOCUS15405270</name>
</gene>
<dbReference type="PROSITE" id="PS01186">
    <property type="entry name" value="EGF_2"/>
    <property type="match status" value="1"/>
</dbReference>
<dbReference type="InterPro" id="IPR001507">
    <property type="entry name" value="ZP_dom"/>
</dbReference>
<name>A0ABN9H495_9NEOB</name>
<evidence type="ECO:0000256" key="1">
    <source>
        <dbReference type="ARBA" id="ARBA00022729"/>
    </source>
</evidence>
<accession>A0ABN9H495</accession>
<dbReference type="InterPro" id="IPR055355">
    <property type="entry name" value="ZP-C"/>
</dbReference>
<evidence type="ECO:0000256" key="2">
    <source>
        <dbReference type="ARBA" id="ARBA00023157"/>
    </source>
</evidence>
<feature type="chain" id="PRO_5045077744" description="Uromodulin" evidence="4">
    <location>
        <begin position="25"/>
        <end position="358"/>
    </location>
</feature>
<evidence type="ECO:0000313" key="7">
    <source>
        <dbReference type="EMBL" id="CAI9616559.1"/>
    </source>
</evidence>
<evidence type="ECO:0000256" key="3">
    <source>
        <dbReference type="PROSITE-ProRule" id="PRU00076"/>
    </source>
</evidence>
<keyword evidence="8" id="KW-1185">Reference proteome</keyword>
<dbReference type="SMART" id="SM00181">
    <property type="entry name" value="EGF"/>
    <property type="match status" value="1"/>
</dbReference>
<dbReference type="SMART" id="SM00179">
    <property type="entry name" value="EGF_CA"/>
    <property type="match status" value="1"/>
</dbReference>
<dbReference type="InterPro" id="IPR042235">
    <property type="entry name" value="ZP-C_dom"/>
</dbReference>
<feature type="domain" description="ZP" evidence="6">
    <location>
        <begin position="99"/>
        <end position="354"/>
    </location>
</feature>
<dbReference type="PROSITE" id="PS00022">
    <property type="entry name" value="EGF_1"/>
    <property type="match status" value="1"/>
</dbReference>
<dbReference type="PANTHER" id="PTHR14002">
    <property type="entry name" value="ENDOGLIN/TGF-BETA RECEPTOR TYPE III"/>
    <property type="match status" value="1"/>
</dbReference>
<evidence type="ECO:0000259" key="5">
    <source>
        <dbReference type="PROSITE" id="PS50026"/>
    </source>
</evidence>
<dbReference type="SUPFAM" id="SSF57196">
    <property type="entry name" value="EGF/Laminin"/>
    <property type="match status" value="1"/>
</dbReference>
<dbReference type="SMART" id="SM00241">
    <property type="entry name" value="ZP"/>
    <property type="match status" value="1"/>
</dbReference>